<dbReference type="Proteomes" id="UP000070700">
    <property type="component" value="Unassembled WGS sequence"/>
</dbReference>
<feature type="compositionally biased region" description="Polar residues" evidence="1">
    <location>
        <begin position="30"/>
        <end position="48"/>
    </location>
</feature>
<feature type="compositionally biased region" description="Polar residues" evidence="1">
    <location>
        <begin position="232"/>
        <end position="256"/>
    </location>
</feature>
<feature type="compositionally biased region" description="Low complexity" evidence="1">
    <location>
        <begin position="258"/>
        <end position="279"/>
    </location>
</feature>
<evidence type="ECO:0000313" key="3">
    <source>
        <dbReference type="EMBL" id="KUJ12264.1"/>
    </source>
</evidence>
<evidence type="ECO:0000313" key="4">
    <source>
        <dbReference type="Proteomes" id="UP000070700"/>
    </source>
</evidence>
<sequence>MPPPVEQDGDKKQPRPFTKPTRGGLVSAESPYTEQSYKSPYVPSNNGPSVRDSVPARERFETSSSLPNGQQPAARGPFGGVEPAFDVTINSALHSPKLQSKQFPVYQSAGPPSQRPSAPLVPYQVQRSPQFQAQRSAQSALSSFSQHRQPGPSYPTQRPAPSTVSGHGHDFPQPQIQHQYYEPQPQMVPFNSPVQQFARSHSSPHFQSQSHRASHIPGQKPYYSSHMEVATPNYSHTQQQASSQPILYSAESSVYPASSPSPTPSTGGPSRRGRPPGSGKAIKPSKLAIEVHSSPVSKRRGRPTRNAAENPPVDSMSKSEGSSLKRRGRPFKSAETAAKAKAKSNGESVARRRGRPMKSSDQVDIPIPMAEYVPFLCEWRGCKAELHNLETLKRHIHAIHGSKNVEGVRFCAWAKCGIDAKGEVGVDSEPPIMGGREIAFKSRKEWKNHIEKSHLIPFSWHMGDGPKATVLDIKPPPTVDPWLLDKHGKQVTPSVENLTIESGVAKINNQKRWAKEKRKLELAMESESTGTYMKTEAQIVQEEEMTGTGSGEGEAELEVGISTGDDIEEEDAVNRGDEQDMGLGNEERGQDTVGVEGEEDDTGSDEMLLDQD</sequence>
<feature type="compositionally biased region" description="Polar residues" evidence="1">
    <location>
        <begin position="62"/>
        <end position="71"/>
    </location>
</feature>
<feature type="region of interest" description="Disordered" evidence="1">
    <location>
        <begin position="100"/>
        <end position="362"/>
    </location>
</feature>
<gene>
    <name evidence="3" type="ORF">LY89DRAFT_203800</name>
</gene>
<proteinExistence type="predicted"/>
<feature type="region of interest" description="Disordered" evidence="1">
    <location>
        <begin position="543"/>
        <end position="612"/>
    </location>
</feature>
<dbReference type="STRING" id="149040.A0A194WX58"/>
<dbReference type="RefSeq" id="XP_018066619.1">
    <property type="nucleotide sequence ID" value="XM_018205802.1"/>
</dbReference>
<dbReference type="InParanoid" id="A0A194WX58"/>
<reference evidence="3 4" key="1">
    <citation type="submission" date="2015-10" db="EMBL/GenBank/DDBJ databases">
        <title>Full genome of DAOMC 229536 Phialocephala scopiformis, a fungal endophyte of spruce producing the potent anti-insectan compound rugulosin.</title>
        <authorList>
            <consortium name="DOE Joint Genome Institute"/>
            <person name="Walker A.K."/>
            <person name="Frasz S.L."/>
            <person name="Seifert K.A."/>
            <person name="Miller J.D."/>
            <person name="Mondo S.J."/>
            <person name="Labutti K."/>
            <person name="Lipzen A."/>
            <person name="Dockter R."/>
            <person name="Kennedy M."/>
            <person name="Grigoriev I.V."/>
            <person name="Spatafora J.W."/>
        </authorList>
    </citation>
    <scope>NUCLEOTIDE SEQUENCE [LARGE SCALE GENOMIC DNA]</scope>
    <source>
        <strain evidence="3 4">CBS 120377</strain>
    </source>
</reference>
<dbReference type="EMBL" id="KQ947424">
    <property type="protein sequence ID" value="KUJ12264.1"/>
    <property type="molecule type" value="Genomic_DNA"/>
</dbReference>
<dbReference type="OrthoDB" id="5424797at2759"/>
<keyword evidence="4" id="KW-1185">Reference proteome</keyword>
<feature type="compositionally biased region" description="Polar residues" evidence="1">
    <location>
        <begin position="154"/>
        <end position="165"/>
    </location>
</feature>
<protein>
    <recommendedName>
        <fullName evidence="2">C2H2-type domain-containing protein</fullName>
    </recommendedName>
</protein>
<name>A0A194WX58_MOLSC</name>
<evidence type="ECO:0000259" key="2">
    <source>
        <dbReference type="PROSITE" id="PS00028"/>
    </source>
</evidence>
<feature type="compositionally biased region" description="Acidic residues" evidence="1">
    <location>
        <begin position="596"/>
        <end position="612"/>
    </location>
</feature>
<evidence type="ECO:0000256" key="1">
    <source>
        <dbReference type="SAM" id="MobiDB-lite"/>
    </source>
</evidence>
<dbReference type="PROSITE" id="PS00028">
    <property type="entry name" value="ZINC_FINGER_C2H2_1"/>
    <property type="match status" value="1"/>
</dbReference>
<feature type="domain" description="C2H2-type" evidence="2">
    <location>
        <begin position="377"/>
        <end position="400"/>
    </location>
</feature>
<dbReference type="GeneID" id="28815528"/>
<dbReference type="AlphaFoldDB" id="A0A194WX58"/>
<organism evidence="3 4">
    <name type="scientific">Mollisia scopiformis</name>
    <name type="common">Conifer needle endophyte fungus</name>
    <name type="synonym">Phialocephala scopiformis</name>
    <dbReference type="NCBI Taxonomy" id="149040"/>
    <lineage>
        <taxon>Eukaryota</taxon>
        <taxon>Fungi</taxon>
        <taxon>Dikarya</taxon>
        <taxon>Ascomycota</taxon>
        <taxon>Pezizomycotina</taxon>
        <taxon>Leotiomycetes</taxon>
        <taxon>Helotiales</taxon>
        <taxon>Mollisiaceae</taxon>
        <taxon>Mollisia</taxon>
    </lineage>
</organism>
<feature type="compositionally biased region" description="Low complexity" evidence="1">
    <location>
        <begin position="126"/>
        <end position="146"/>
    </location>
</feature>
<accession>A0A194WX58</accession>
<feature type="compositionally biased region" description="Low complexity" evidence="1">
    <location>
        <begin position="200"/>
        <end position="211"/>
    </location>
</feature>
<dbReference type="KEGG" id="psco:LY89DRAFT_203800"/>
<feature type="region of interest" description="Disordered" evidence="1">
    <location>
        <begin position="1"/>
        <end position="83"/>
    </location>
</feature>
<dbReference type="InterPro" id="IPR013087">
    <property type="entry name" value="Znf_C2H2_type"/>
</dbReference>